<feature type="repeat" description="TPR" evidence="3">
    <location>
        <begin position="217"/>
        <end position="250"/>
    </location>
</feature>
<dbReference type="EMBL" id="QPGB01000006">
    <property type="protein sequence ID" value="RCS56525.1"/>
    <property type="molecule type" value="Genomic_DNA"/>
</dbReference>
<name>A0A368KYM3_9BURK</name>
<dbReference type="Gene3D" id="1.25.40.10">
    <property type="entry name" value="Tetratricopeptide repeat domain"/>
    <property type="match status" value="3"/>
</dbReference>
<keyword evidence="2 3" id="KW-0802">TPR repeat</keyword>
<reference evidence="4 5" key="1">
    <citation type="journal article" date="2018" name="Int. J. Syst. Evol. Microbiol.">
        <title>Parvibium lacunae gen. nov., sp. nov., a new member of the family Alcaligenaceae isolated from a freshwater pond.</title>
        <authorList>
            <person name="Chen W.M."/>
            <person name="Xie P.B."/>
            <person name="Hsu M.Y."/>
            <person name="Sheu S.Y."/>
        </authorList>
    </citation>
    <scope>NUCLEOTIDE SEQUENCE [LARGE SCALE GENOMIC DNA]</scope>
    <source>
        <strain evidence="4 5">KMB9</strain>
    </source>
</reference>
<protein>
    <submittedName>
        <fullName evidence="4">Uncharacterized protein</fullName>
    </submittedName>
</protein>
<feature type="repeat" description="TPR" evidence="3">
    <location>
        <begin position="534"/>
        <end position="567"/>
    </location>
</feature>
<organism evidence="4 5">
    <name type="scientific">Parvibium lacunae</name>
    <dbReference type="NCBI Taxonomy" id="1888893"/>
    <lineage>
        <taxon>Bacteria</taxon>
        <taxon>Pseudomonadati</taxon>
        <taxon>Pseudomonadota</taxon>
        <taxon>Betaproteobacteria</taxon>
        <taxon>Burkholderiales</taxon>
        <taxon>Alcaligenaceae</taxon>
        <taxon>Parvibium</taxon>
    </lineage>
</organism>
<evidence type="ECO:0000313" key="4">
    <source>
        <dbReference type="EMBL" id="RCS56525.1"/>
    </source>
</evidence>
<dbReference type="PANTHER" id="PTHR44227:SF3">
    <property type="entry name" value="PROTEIN O-MANNOSYL-TRANSFERASE TMTC4"/>
    <property type="match status" value="1"/>
</dbReference>
<keyword evidence="1" id="KW-0677">Repeat</keyword>
<dbReference type="SUPFAM" id="SSF48452">
    <property type="entry name" value="TPR-like"/>
    <property type="match status" value="2"/>
</dbReference>
<evidence type="ECO:0000256" key="2">
    <source>
        <dbReference type="ARBA" id="ARBA00022803"/>
    </source>
</evidence>
<dbReference type="InterPro" id="IPR019734">
    <property type="entry name" value="TPR_rpt"/>
</dbReference>
<gene>
    <name evidence="4" type="ORF">DU000_11185</name>
</gene>
<dbReference type="Pfam" id="PF14559">
    <property type="entry name" value="TPR_19"/>
    <property type="match status" value="1"/>
</dbReference>
<dbReference type="Pfam" id="PF13181">
    <property type="entry name" value="TPR_8"/>
    <property type="match status" value="1"/>
</dbReference>
<dbReference type="InterPro" id="IPR052346">
    <property type="entry name" value="O-mannosyl-transferase_TMTC"/>
</dbReference>
<sequence length="618" mass="69363">MLSRAVIPFSPRGKLRPLALAYTHPSSPIAACGAIGLTLWLIGAYAAPVQAAPAPIASDEKSEDTENLPKLTLNPDILEQLIAAEIAAQRGYGGFALQQYLSLALRTRDPRLAKRAAELAYRQRDLDQSLQAAQLWSELAPKSVPAQRSVLELQIASGRLEEARPNLQKWLQVHKKIPLAEREGLAAELQQSLVNAPNRGQAYALFESLLRPYEQSEKIQLTLARAAMQANNTSAALVHAQKALKLNPESANAIVGLSQLASEPAQSIRLLRDFLTRYPQHPDQEAIRQTLVRQYIEQKEWEAAEVNLRQLQQQKPNDLDTLLLLARVLLQKNAFSEAESLLARYVQNGDEKANSTKPGRELDIVYLTLGQLREEAQDVAAAIQWYERVQGASQRATALARSAKLLRDKQGMAVAQQYLQQRRAQNPADDARLRLLESSLLREAKRHNEAFTLLNDALSEHEQNPDYLYEYALSAEKIGRLDILETQLRRVIALQPNDARAYNALGYSLADRNLRLPESLTLIQQALRLQPNDPMIIDSLGWVYFRMGQLEQAETYLRQAYAGLPDAEIAAHLGEVLWLRGQREQAQQIWREGQQREADNTVLQETLQRYLGTRPATP</sequence>
<evidence type="ECO:0000256" key="1">
    <source>
        <dbReference type="ARBA" id="ARBA00022737"/>
    </source>
</evidence>
<dbReference type="PROSITE" id="PS50005">
    <property type="entry name" value="TPR"/>
    <property type="match status" value="2"/>
</dbReference>
<dbReference type="InterPro" id="IPR011990">
    <property type="entry name" value="TPR-like_helical_dom_sf"/>
</dbReference>
<dbReference type="Proteomes" id="UP000252357">
    <property type="component" value="Unassembled WGS sequence"/>
</dbReference>
<dbReference type="SMART" id="SM00028">
    <property type="entry name" value="TPR"/>
    <property type="match status" value="4"/>
</dbReference>
<accession>A0A368KYM3</accession>
<dbReference type="AlphaFoldDB" id="A0A368KYM3"/>
<dbReference type="Pfam" id="PF13432">
    <property type="entry name" value="TPR_16"/>
    <property type="match status" value="1"/>
</dbReference>
<keyword evidence="5" id="KW-1185">Reference proteome</keyword>
<evidence type="ECO:0000313" key="5">
    <source>
        <dbReference type="Proteomes" id="UP000252357"/>
    </source>
</evidence>
<evidence type="ECO:0000256" key="3">
    <source>
        <dbReference type="PROSITE-ProRule" id="PRU00339"/>
    </source>
</evidence>
<dbReference type="PANTHER" id="PTHR44227">
    <property type="match status" value="1"/>
</dbReference>
<comment type="caution">
    <text evidence="4">The sequence shown here is derived from an EMBL/GenBank/DDBJ whole genome shotgun (WGS) entry which is preliminary data.</text>
</comment>
<proteinExistence type="predicted"/>